<dbReference type="EMBL" id="VTPC01001626">
    <property type="protein sequence ID" value="KAF2901466.1"/>
    <property type="molecule type" value="Genomic_DNA"/>
</dbReference>
<name>A0A8K0DCB6_IGNLU</name>
<accession>A0A8K0DCB6</accession>
<dbReference type="AlphaFoldDB" id="A0A8K0DCB6"/>
<evidence type="ECO:0000313" key="1">
    <source>
        <dbReference type="EMBL" id="KAF2901466.1"/>
    </source>
</evidence>
<proteinExistence type="predicted"/>
<keyword evidence="2" id="KW-1185">Reference proteome</keyword>
<gene>
    <name evidence="1" type="ORF">ILUMI_04720</name>
</gene>
<evidence type="ECO:0000313" key="2">
    <source>
        <dbReference type="Proteomes" id="UP000801492"/>
    </source>
</evidence>
<reference evidence="1" key="1">
    <citation type="submission" date="2019-08" db="EMBL/GenBank/DDBJ databases">
        <title>The genome of the North American firefly Photinus pyralis.</title>
        <authorList>
            <consortium name="Photinus pyralis genome working group"/>
            <person name="Fallon T.R."/>
            <person name="Sander Lower S.E."/>
            <person name="Weng J.-K."/>
        </authorList>
    </citation>
    <scope>NUCLEOTIDE SEQUENCE</scope>
    <source>
        <strain evidence="1">TRF0915ILg1</strain>
        <tissue evidence="1">Whole body</tissue>
    </source>
</reference>
<protein>
    <submittedName>
        <fullName evidence="1">Uncharacterized protein</fullName>
    </submittedName>
</protein>
<sequence>MQIPVWKQPAKKCRRHNTLLHREEINAMVMPKTQDSIGSNIQDYSEQSVSNIHSFPSAHLANVGDRFPLVASIFVRDFYMDDVLSGANGLQETLEIQKQLIELLKLRGSHQEKWCSN</sequence>
<organism evidence="1 2">
    <name type="scientific">Ignelater luminosus</name>
    <name type="common">Cucubano</name>
    <name type="synonym">Pyrophorus luminosus</name>
    <dbReference type="NCBI Taxonomy" id="2038154"/>
    <lineage>
        <taxon>Eukaryota</taxon>
        <taxon>Metazoa</taxon>
        <taxon>Ecdysozoa</taxon>
        <taxon>Arthropoda</taxon>
        <taxon>Hexapoda</taxon>
        <taxon>Insecta</taxon>
        <taxon>Pterygota</taxon>
        <taxon>Neoptera</taxon>
        <taxon>Endopterygota</taxon>
        <taxon>Coleoptera</taxon>
        <taxon>Polyphaga</taxon>
        <taxon>Elateriformia</taxon>
        <taxon>Elateroidea</taxon>
        <taxon>Elateridae</taxon>
        <taxon>Agrypninae</taxon>
        <taxon>Pyrophorini</taxon>
        <taxon>Ignelater</taxon>
    </lineage>
</organism>
<comment type="caution">
    <text evidence="1">The sequence shown here is derived from an EMBL/GenBank/DDBJ whole genome shotgun (WGS) entry which is preliminary data.</text>
</comment>
<dbReference type="OrthoDB" id="6779869at2759"/>
<dbReference type="Proteomes" id="UP000801492">
    <property type="component" value="Unassembled WGS sequence"/>
</dbReference>